<feature type="domain" description="Chromo" evidence="1">
    <location>
        <begin position="83"/>
        <end position="142"/>
    </location>
</feature>
<reference evidence="2" key="1">
    <citation type="submission" date="2022-03" db="EMBL/GenBank/DDBJ databases">
        <title>Draft genome sequence of Aduncisulcus paluster, a free-living microaerophilic Fornicata.</title>
        <authorList>
            <person name="Yuyama I."/>
            <person name="Kume K."/>
            <person name="Tamura T."/>
            <person name="Inagaki Y."/>
            <person name="Hashimoto T."/>
        </authorList>
    </citation>
    <scope>NUCLEOTIDE SEQUENCE</scope>
    <source>
        <strain evidence="2">NY0171</strain>
    </source>
</reference>
<name>A0ABQ5KD92_9EUKA</name>
<comment type="caution">
    <text evidence="2">The sequence shown here is derived from an EMBL/GenBank/DDBJ whole genome shotgun (WGS) entry which is preliminary data.</text>
</comment>
<proteinExistence type="predicted"/>
<organism evidence="2 3">
    <name type="scientific">Aduncisulcus paluster</name>
    <dbReference type="NCBI Taxonomy" id="2918883"/>
    <lineage>
        <taxon>Eukaryota</taxon>
        <taxon>Metamonada</taxon>
        <taxon>Carpediemonas-like organisms</taxon>
        <taxon>Aduncisulcus</taxon>
    </lineage>
</organism>
<dbReference type="Pfam" id="PF00385">
    <property type="entry name" value="Chromo"/>
    <property type="match status" value="1"/>
</dbReference>
<dbReference type="PROSITE" id="PS50013">
    <property type="entry name" value="CHROMO_2"/>
    <property type="match status" value="1"/>
</dbReference>
<accession>A0ABQ5KD92</accession>
<sequence length="150" mass="17618">MGEKIYKKGDRVLVVPAITPRKHLPVLKGPYLVEKELDGGKYSLLPINGGEKITVPTRRLRDCKTSAEESELKQIAAREEKEFIVSEITAHRYGRKKPIEFKVRWLEYPPSEDTWEPHWSVKDLEAFEKYLERNPKLQKRFDEKDVNIKK</sequence>
<evidence type="ECO:0000313" key="3">
    <source>
        <dbReference type="Proteomes" id="UP001057375"/>
    </source>
</evidence>
<dbReference type="InterPro" id="IPR016197">
    <property type="entry name" value="Chromo-like_dom_sf"/>
</dbReference>
<dbReference type="InterPro" id="IPR023780">
    <property type="entry name" value="Chromo_domain"/>
</dbReference>
<dbReference type="Gene3D" id="2.40.50.40">
    <property type="match status" value="1"/>
</dbReference>
<dbReference type="Proteomes" id="UP001057375">
    <property type="component" value="Unassembled WGS sequence"/>
</dbReference>
<dbReference type="EMBL" id="BQXS01008842">
    <property type="protein sequence ID" value="GKT30515.1"/>
    <property type="molecule type" value="Genomic_DNA"/>
</dbReference>
<keyword evidence="3" id="KW-1185">Reference proteome</keyword>
<evidence type="ECO:0000259" key="1">
    <source>
        <dbReference type="PROSITE" id="PS50013"/>
    </source>
</evidence>
<gene>
    <name evidence="2" type="ORF">ADUPG1_005528</name>
</gene>
<protein>
    <recommendedName>
        <fullName evidence="1">Chromo domain-containing protein</fullName>
    </recommendedName>
</protein>
<evidence type="ECO:0000313" key="2">
    <source>
        <dbReference type="EMBL" id="GKT30515.1"/>
    </source>
</evidence>
<dbReference type="SUPFAM" id="SSF54160">
    <property type="entry name" value="Chromo domain-like"/>
    <property type="match status" value="1"/>
</dbReference>
<dbReference type="InterPro" id="IPR000953">
    <property type="entry name" value="Chromo/chromo_shadow_dom"/>
</dbReference>
<dbReference type="SMART" id="SM00298">
    <property type="entry name" value="CHROMO"/>
    <property type="match status" value="1"/>
</dbReference>
<dbReference type="CDD" id="cd00024">
    <property type="entry name" value="CD_CSD"/>
    <property type="match status" value="1"/>
</dbReference>